<accession>A0A7Y9LEA6</accession>
<name>A0A7Y9LEA6_9ACTN</name>
<dbReference type="InterPro" id="IPR036866">
    <property type="entry name" value="RibonucZ/Hydroxyglut_hydro"/>
</dbReference>
<dbReference type="EMBL" id="JACCBU010000001">
    <property type="protein sequence ID" value="NYE73633.1"/>
    <property type="molecule type" value="Genomic_DNA"/>
</dbReference>
<dbReference type="SUPFAM" id="SSF56281">
    <property type="entry name" value="Metallo-hydrolase/oxidoreductase"/>
    <property type="match status" value="1"/>
</dbReference>
<evidence type="ECO:0000313" key="4">
    <source>
        <dbReference type="Proteomes" id="UP000569914"/>
    </source>
</evidence>
<dbReference type="GO" id="GO:0042781">
    <property type="term" value="F:3'-tRNA processing endoribonuclease activity"/>
    <property type="evidence" value="ECO:0007669"/>
    <property type="project" value="TreeGrafter"/>
</dbReference>
<dbReference type="PANTHER" id="PTHR46018:SF4">
    <property type="entry name" value="METALLO-HYDROLASE YHFI-RELATED"/>
    <property type="match status" value="1"/>
</dbReference>
<gene>
    <name evidence="3" type="ORF">BKA15_004962</name>
</gene>
<sequence>MKLTVVGCSGSGSGPESPASSYLVQADHEGRTFSLLLDLGPGSFGALYRYVDPADVEAVLLSHLHPDHCLDLCALYVGASYSPTAPWRPAAVYGPADTAERLVRAYDVAVPPGTEPAEPGRGIADYFDYRTWQPSQQIGPFDVTVTRVAHPVEAYGIRLTERAGSGASLVFSGDTGPSPALTELASGADLLLIEASFLDRPDNPAGLHLSGRQAAELGSAAGVGAVVLTHIPPWHDPDRVLAEATPHFAGSVELARSGARWTIG</sequence>
<proteinExistence type="predicted"/>
<feature type="domain" description="Metallo-beta-lactamase" evidence="2">
    <location>
        <begin position="18"/>
        <end position="212"/>
    </location>
</feature>
<dbReference type="Pfam" id="PF12706">
    <property type="entry name" value="Lactamase_B_2"/>
    <property type="match status" value="1"/>
</dbReference>
<dbReference type="CDD" id="cd07716">
    <property type="entry name" value="RNaseZ_short-form-like_MBL-fold"/>
    <property type="match status" value="1"/>
</dbReference>
<dbReference type="Proteomes" id="UP000569914">
    <property type="component" value="Unassembled WGS sequence"/>
</dbReference>
<evidence type="ECO:0000256" key="1">
    <source>
        <dbReference type="SAM" id="MobiDB-lite"/>
    </source>
</evidence>
<keyword evidence="4" id="KW-1185">Reference proteome</keyword>
<dbReference type="Gene3D" id="3.60.15.10">
    <property type="entry name" value="Ribonuclease Z/Hydroxyacylglutathione hydrolase-like"/>
    <property type="match status" value="1"/>
</dbReference>
<protein>
    <submittedName>
        <fullName evidence="3">Ribonuclease BN (tRNA processing enzyme)</fullName>
    </submittedName>
</protein>
<dbReference type="InterPro" id="IPR001279">
    <property type="entry name" value="Metallo-B-lactamas"/>
</dbReference>
<reference evidence="3 4" key="1">
    <citation type="submission" date="2020-07" db="EMBL/GenBank/DDBJ databases">
        <title>Sequencing the genomes of 1000 actinobacteria strains.</title>
        <authorList>
            <person name="Klenk H.-P."/>
        </authorList>
    </citation>
    <scope>NUCLEOTIDE SEQUENCE [LARGE SCALE GENOMIC DNA]</scope>
    <source>
        <strain evidence="3 4">DSM 22083</strain>
    </source>
</reference>
<feature type="region of interest" description="Disordered" evidence="1">
    <location>
        <begin position="1"/>
        <end position="21"/>
    </location>
</feature>
<dbReference type="SMART" id="SM00849">
    <property type="entry name" value="Lactamase_B"/>
    <property type="match status" value="1"/>
</dbReference>
<evidence type="ECO:0000313" key="3">
    <source>
        <dbReference type="EMBL" id="NYE73633.1"/>
    </source>
</evidence>
<comment type="caution">
    <text evidence="3">The sequence shown here is derived from an EMBL/GenBank/DDBJ whole genome shotgun (WGS) entry which is preliminary data.</text>
</comment>
<dbReference type="AlphaFoldDB" id="A0A7Y9LEA6"/>
<organism evidence="3 4">
    <name type="scientific">Microlunatus parietis</name>
    <dbReference type="NCBI Taxonomy" id="682979"/>
    <lineage>
        <taxon>Bacteria</taxon>
        <taxon>Bacillati</taxon>
        <taxon>Actinomycetota</taxon>
        <taxon>Actinomycetes</taxon>
        <taxon>Propionibacteriales</taxon>
        <taxon>Propionibacteriaceae</taxon>
        <taxon>Microlunatus</taxon>
    </lineage>
</organism>
<evidence type="ECO:0000259" key="2">
    <source>
        <dbReference type="SMART" id="SM00849"/>
    </source>
</evidence>
<dbReference type="RefSeq" id="WP_179755269.1">
    <property type="nucleotide sequence ID" value="NZ_JACCBU010000001.1"/>
</dbReference>
<dbReference type="PANTHER" id="PTHR46018">
    <property type="entry name" value="ZINC PHOSPHODIESTERASE ELAC PROTEIN 1"/>
    <property type="match status" value="1"/>
</dbReference>